<gene>
    <name evidence="7" type="ORF">EV675_4631</name>
</gene>
<dbReference type="InterPro" id="IPR020846">
    <property type="entry name" value="MFS_dom"/>
</dbReference>
<feature type="transmembrane region" description="Helical" evidence="5">
    <location>
        <begin position="276"/>
        <end position="299"/>
    </location>
</feature>
<dbReference type="Pfam" id="PF07690">
    <property type="entry name" value="MFS_1"/>
    <property type="match status" value="1"/>
</dbReference>
<keyword evidence="1 5" id="KW-0812">Transmembrane</keyword>
<keyword evidence="8" id="KW-1185">Reference proteome</keyword>
<evidence type="ECO:0000256" key="3">
    <source>
        <dbReference type="ARBA" id="ARBA00023136"/>
    </source>
</evidence>
<dbReference type="EMBL" id="SGXC01000003">
    <property type="protein sequence ID" value="RZS77992.1"/>
    <property type="molecule type" value="Genomic_DNA"/>
</dbReference>
<feature type="compositionally biased region" description="Basic and acidic residues" evidence="4">
    <location>
        <begin position="1"/>
        <end position="11"/>
    </location>
</feature>
<feature type="transmembrane region" description="Helical" evidence="5">
    <location>
        <begin position="135"/>
        <end position="153"/>
    </location>
</feature>
<evidence type="ECO:0000256" key="4">
    <source>
        <dbReference type="SAM" id="MobiDB-lite"/>
    </source>
</evidence>
<feature type="domain" description="Major facilitator superfamily (MFS) profile" evidence="6">
    <location>
        <begin position="1"/>
        <end position="423"/>
    </location>
</feature>
<keyword evidence="3 5" id="KW-0472">Membrane</keyword>
<evidence type="ECO:0000313" key="7">
    <source>
        <dbReference type="EMBL" id="RZS77992.1"/>
    </source>
</evidence>
<protein>
    <submittedName>
        <fullName evidence="7">Putative MFS family arabinose efflux permease</fullName>
    </submittedName>
</protein>
<dbReference type="InterPro" id="IPR011701">
    <property type="entry name" value="MFS"/>
</dbReference>
<evidence type="ECO:0000313" key="8">
    <source>
        <dbReference type="Proteomes" id="UP000292445"/>
    </source>
</evidence>
<sequence>MDPDTRNRRETTAPFSPFLPTLPAPTSRQDVPAPEPQAAPLDERGVVVFCTLAILSHMALTGGRVTVSLGALAQGASSFTVGVLMALFALVPMLLSVHTGRWVDHIGARRPLRIGVGLLIVGSLLPFVVPRTQVLFLSSCLTGIGCMVCQIAVQNVMGIHATPDRRILNFSRLSLSLSISGFGGPLVAGLSIDHLGVRWAFGVLLLCQLGALGLLLRQQHRLPRAAGNTRPASREQVSDLLASPTLRRVLVATALLSGAWDLNSFMVPIFGASIGLSATTIGVILSAFAVATFVIRMLLPWIQRRLAPWTLLRTAMFTASAVYVLYPFFRDVPILIMLAFLLGLALGSGQPSLLALLHAHAPPGRAAEALGLRMATINGGQFVLPLAFGSLSALAGLGLPFWTVAACLLAGGIFNRSPKRPVATRRGEAN</sequence>
<feature type="transmembrane region" description="Helical" evidence="5">
    <location>
        <begin position="79"/>
        <end position="100"/>
    </location>
</feature>
<evidence type="ECO:0000256" key="1">
    <source>
        <dbReference type="ARBA" id="ARBA00022692"/>
    </source>
</evidence>
<dbReference type="PROSITE" id="PS50850">
    <property type="entry name" value="MFS"/>
    <property type="match status" value="1"/>
</dbReference>
<dbReference type="AlphaFoldDB" id="A0A4Q7N7H3"/>
<dbReference type="Proteomes" id="UP000292445">
    <property type="component" value="Unassembled WGS sequence"/>
</dbReference>
<feature type="transmembrane region" description="Helical" evidence="5">
    <location>
        <begin position="394"/>
        <end position="415"/>
    </location>
</feature>
<proteinExistence type="predicted"/>
<accession>A0A4Q7N7H3</accession>
<feature type="transmembrane region" description="Helical" evidence="5">
    <location>
        <begin position="173"/>
        <end position="192"/>
    </location>
</feature>
<dbReference type="PANTHER" id="PTHR23526:SF4">
    <property type="entry name" value="INTEGRAL MEMBRANE TRANSPORT PROTEIN"/>
    <property type="match status" value="1"/>
</dbReference>
<dbReference type="InterPro" id="IPR036259">
    <property type="entry name" value="MFS_trans_sf"/>
</dbReference>
<evidence type="ECO:0000259" key="6">
    <source>
        <dbReference type="PROSITE" id="PS50850"/>
    </source>
</evidence>
<evidence type="ECO:0000256" key="2">
    <source>
        <dbReference type="ARBA" id="ARBA00022989"/>
    </source>
</evidence>
<feature type="transmembrane region" description="Helical" evidence="5">
    <location>
        <begin position="112"/>
        <end position="129"/>
    </location>
</feature>
<dbReference type="Gene3D" id="1.20.1250.20">
    <property type="entry name" value="MFS general substrate transporter like domains"/>
    <property type="match status" value="1"/>
</dbReference>
<dbReference type="SUPFAM" id="SSF103473">
    <property type="entry name" value="MFS general substrate transporter"/>
    <property type="match status" value="1"/>
</dbReference>
<dbReference type="InterPro" id="IPR052528">
    <property type="entry name" value="Sugar_transport-like"/>
</dbReference>
<name>A0A4Q7N7H3_9BURK</name>
<organism evidence="7 8">
    <name type="scientific">Pigmentiphaga kullae</name>
    <dbReference type="NCBI Taxonomy" id="151784"/>
    <lineage>
        <taxon>Bacteria</taxon>
        <taxon>Pseudomonadati</taxon>
        <taxon>Pseudomonadota</taxon>
        <taxon>Betaproteobacteria</taxon>
        <taxon>Burkholderiales</taxon>
        <taxon>Alcaligenaceae</taxon>
        <taxon>Pigmentiphaga</taxon>
    </lineage>
</organism>
<feature type="region of interest" description="Disordered" evidence="4">
    <location>
        <begin position="1"/>
        <end position="38"/>
    </location>
</feature>
<dbReference type="PANTHER" id="PTHR23526">
    <property type="entry name" value="INTEGRAL MEMBRANE TRANSPORT PROTEIN-RELATED"/>
    <property type="match status" value="1"/>
</dbReference>
<feature type="transmembrane region" description="Helical" evidence="5">
    <location>
        <begin position="46"/>
        <end position="67"/>
    </location>
</feature>
<reference evidence="7 8" key="1">
    <citation type="submission" date="2019-02" db="EMBL/GenBank/DDBJ databases">
        <title>Genomic Encyclopedia of Type Strains, Phase IV (KMG-IV): sequencing the most valuable type-strain genomes for metagenomic binning, comparative biology and taxonomic classification.</title>
        <authorList>
            <person name="Goeker M."/>
        </authorList>
    </citation>
    <scope>NUCLEOTIDE SEQUENCE [LARGE SCALE GENOMIC DNA]</scope>
    <source>
        <strain evidence="7 8">K24</strain>
    </source>
</reference>
<dbReference type="GO" id="GO:0022857">
    <property type="term" value="F:transmembrane transporter activity"/>
    <property type="evidence" value="ECO:0007669"/>
    <property type="project" value="InterPro"/>
</dbReference>
<feature type="transmembrane region" description="Helical" evidence="5">
    <location>
        <begin position="335"/>
        <end position="357"/>
    </location>
</feature>
<keyword evidence="2 5" id="KW-1133">Transmembrane helix</keyword>
<comment type="caution">
    <text evidence="7">The sequence shown here is derived from an EMBL/GenBank/DDBJ whole genome shotgun (WGS) entry which is preliminary data.</text>
</comment>
<feature type="transmembrane region" description="Helical" evidence="5">
    <location>
        <begin position="198"/>
        <end position="216"/>
    </location>
</feature>
<feature type="transmembrane region" description="Helical" evidence="5">
    <location>
        <begin position="311"/>
        <end position="329"/>
    </location>
</feature>
<evidence type="ECO:0000256" key="5">
    <source>
        <dbReference type="SAM" id="Phobius"/>
    </source>
</evidence>